<dbReference type="Pfam" id="PF20101">
    <property type="entry name" value="DUF6491"/>
    <property type="match status" value="1"/>
</dbReference>
<organism evidence="2 3">
    <name type="scientific">Alteriqipengyuania lutimaris</name>
    <dbReference type="NCBI Taxonomy" id="1538146"/>
    <lineage>
        <taxon>Bacteria</taxon>
        <taxon>Pseudomonadati</taxon>
        <taxon>Pseudomonadota</taxon>
        <taxon>Alphaproteobacteria</taxon>
        <taxon>Sphingomonadales</taxon>
        <taxon>Erythrobacteraceae</taxon>
        <taxon>Alteriqipengyuania</taxon>
    </lineage>
</organism>
<dbReference type="InterPro" id="IPR045500">
    <property type="entry name" value="DUF6491"/>
</dbReference>
<evidence type="ECO:0008006" key="4">
    <source>
        <dbReference type="Google" id="ProtNLM"/>
    </source>
</evidence>
<accession>A0A395LHT7</accession>
<feature type="chain" id="PRO_5017264072" description="Lipoprotein" evidence="1">
    <location>
        <begin position="24"/>
        <end position="128"/>
    </location>
</feature>
<comment type="caution">
    <text evidence="2">The sequence shown here is derived from an EMBL/GenBank/DDBJ whole genome shotgun (WGS) entry which is preliminary data.</text>
</comment>
<sequence>MFRTLTAFATLGCALALASCAPAVEEPPETLAGLDTSKQCFFTRSVRGFSNAPDGPGGRERIFVDTGVNENFVLEPVGTCLDIDFAQRVAIDSRYGPSLCTGELVDVIVPSATRADRCRMRVIGRVER</sequence>
<dbReference type="EMBL" id="QRBB01000001">
    <property type="protein sequence ID" value="RDS76221.1"/>
    <property type="molecule type" value="Genomic_DNA"/>
</dbReference>
<keyword evidence="1" id="KW-0732">Signal</keyword>
<reference evidence="2 3" key="1">
    <citation type="submission" date="2018-07" db="EMBL/GenBank/DDBJ databases">
        <title>Erythrobacter nanhaiensis sp. nov., a novel member of the genus Erythrobacter isolated from the South China Sea.</title>
        <authorList>
            <person name="Chen X."/>
            <person name="Liu J."/>
        </authorList>
    </citation>
    <scope>NUCLEOTIDE SEQUENCE [LARGE SCALE GENOMIC DNA]</scope>
    <source>
        <strain evidence="2 3">S-5</strain>
    </source>
</reference>
<evidence type="ECO:0000313" key="2">
    <source>
        <dbReference type="EMBL" id="RDS76221.1"/>
    </source>
</evidence>
<dbReference type="Proteomes" id="UP000254101">
    <property type="component" value="Unassembled WGS sequence"/>
</dbReference>
<evidence type="ECO:0000256" key="1">
    <source>
        <dbReference type="SAM" id="SignalP"/>
    </source>
</evidence>
<evidence type="ECO:0000313" key="3">
    <source>
        <dbReference type="Proteomes" id="UP000254101"/>
    </source>
</evidence>
<dbReference type="RefSeq" id="WP_115490456.1">
    <property type="nucleotide sequence ID" value="NZ_JACHWW010000001.1"/>
</dbReference>
<dbReference type="AlphaFoldDB" id="A0A395LHT7"/>
<proteinExistence type="predicted"/>
<gene>
    <name evidence="2" type="ORF">DL238_00370</name>
</gene>
<feature type="signal peptide" evidence="1">
    <location>
        <begin position="1"/>
        <end position="23"/>
    </location>
</feature>
<protein>
    <recommendedName>
        <fullName evidence="4">Lipoprotein</fullName>
    </recommendedName>
</protein>
<dbReference type="PROSITE" id="PS51257">
    <property type="entry name" value="PROKAR_LIPOPROTEIN"/>
    <property type="match status" value="1"/>
</dbReference>
<name>A0A395LHT7_9SPHN</name>
<dbReference type="OrthoDB" id="6400990at2"/>
<keyword evidence="3" id="KW-1185">Reference proteome</keyword>